<evidence type="ECO:0000313" key="8">
    <source>
        <dbReference type="EMBL" id="RRD59469.1"/>
    </source>
</evidence>
<dbReference type="PANTHER" id="PTHR43214">
    <property type="entry name" value="TWO-COMPONENT RESPONSE REGULATOR"/>
    <property type="match status" value="1"/>
</dbReference>
<dbReference type="SUPFAM" id="SSF52172">
    <property type="entry name" value="CheY-like"/>
    <property type="match status" value="1"/>
</dbReference>
<dbReference type="PROSITE" id="PS50043">
    <property type="entry name" value="HTH_LUXR_2"/>
    <property type="match status" value="1"/>
</dbReference>
<dbReference type="AlphaFoldDB" id="A0A3P1XL20"/>
<evidence type="ECO:0000313" key="9">
    <source>
        <dbReference type="Proteomes" id="UP000278609"/>
    </source>
</evidence>
<dbReference type="InterPro" id="IPR001789">
    <property type="entry name" value="Sig_transdc_resp-reg_receiver"/>
</dbReference>
<accession>A0A3P1XL20</accession>
<dbReference type="PROSITE" id="PS00622">
    <property type="entry name" value="HTH_LUXR_1"/>
    <property type="match status" value="1"/>
</dbReference>
<dbReference type="PRINTS" id="PR00038">
    <property type="entry name" value="HTHLUXR"/>
</dbReference>
<dbReference type="Proteomes" id="UP000278609">
    <property type="component" value="Unassembled WGS sequence"/>
</dbReference>
<evidence type="ECO:0000256" key="3">
    <source>
        <dbReference type="ARBA" id="ARBA00023125"/>
    </source>
</evidence>
<feature type="domain" description="HTH luxR-type" evidence="6">
    <location>
        <begin position="144"/>
        <end position="209"/>
    </location>
</feature>
<comment type="caution">
    <text evidence="8">The sequence shown here is derived from an EMBL/GenBank/DDBJ whole genome shotgun (WGS) entry which is preliminary data.</text>
</comment>
<sequence>MQVKIITVDDHPLIRSGIRLTLLSRKEAYELVGEASSGKELLSLLRGGIKPDVVLLDVIMPEMSGIEVVKILRREYPEIAILMLSSESSQKTILELMEIGIDGYISKNYTNYELFQAIDNVKEGFEYFGRDIAKIIYAIRVSKKKLSDGIFTQRELEIIDLCGKGFSTKEIAEQLFVSARTISNHKQHIFSKMGINNQYEMIKYAMEKGLIAFH</sequence>
<dbReference type="SUPFAM" id="SSF46894">
    <property type="entry name" value="C-terminal effector domain of the bipartite response regulators"/>
    <property type="match status" value="1"/>
</dbReference>
<evidence type="ECO:0000256" key="5">
    <source>
        <dbReference type="PROSITE-ProRule" id="PRU00169"/>
    </source>
</evidence>
<keyword evidence="2" id="KW-0805">Transcription regulation</keyword>
<keyword evidence="4" id="KW-0804">Transcription</keyword>
<dbReference type="InterPro" id="IPR039420">
    <property type="entry name" value="WalR-like"/>
</dbReference>
<keyword evidence="1 5" id="KW-0597">Phosphoprotein</keyword>
<dbReference type="GO" id="GO:0003677">
    <property type="term" value="F:DNA binding"/>
    <property type="evidence" value="ECO:0007669"/>
    <property type="project" value="UniProtKB-KW"/>
</dbReference>
<dbReference type="SMART" id="SM00448">
    <property type="entry name" value="REC"/>
    <property type="match status" value="1"/>
</dbReference>
<dbReference type="Pfam" id="PF00072">
    <property type="entry name" value="Response_reg"/>
    <property type="match status" value="1"/>
</dbReference>
<dbReference type="PROSITE" id="PS50110">
    <property type="entry name" value="RESPONSE_REGULATORY"/>
    <property type="match status" value="1"/>
</dbReference>
<dbReference type="InterPro" id="IPR058245">
    <property type="entry name" value="NreC/VraR/RcsB-like_REC"/>
</dbReference>
<dbReference type="InterPro" id="IPR011006">
    <property type="entry name" value="CheY-like_superfamily"/>
</dbReference>
<dbReference type="OrthoDB" id="9797341at2"/>
<feature type="domain" description="Response regulatory" evidence="7">
    <location>
        <begin position="4"/>
        <end position="122"/>
    </location>
</feature>
<gene>
    <name evidence="8" type="ORF">EII40_09720</name>
</gene>
<name>A0A3P1XL20_TANFO</name>
<evidence type="ECO:0000259" key="7">
    <source>
        <dbReference type="PROSITE" id="PS50110"/>
    </source>
</evidence>
<dbReference type="SMART" id="SM00421">
    <property type="entry name" value="HTH_LUXR"/>
    <property type="match status" value="1"/>
</dbReference>
<protein>
    <submittedName>
        <fullName evidence="8">DNA-binding response regulator</fullName>
    </submittedName>
</protein>
<organism evidence="8 9">
    <name type="scientific">Tannerella forsythia</name>
    <name type="common">Bacteroides forsythus</name>
    <dbReference type="NCBI Taxonomy" id="28112"/>
    <lineage>
        <taxon>Bacteria</taxon>
        <taxon>Pseudomonadati</taxon>
        <taxon>Bacteroidota</taxon>
        <taxon>Bacteroidia</taxon>
        <taxon>Bacteroidales</taxon>
        <taxon>Tannerellaceae</taxon>
        <taxon>Tannerella</taxon>
    </lineage>
</organism>
<feature type="modified residue" description="4-aspartylphosphate" evidence="5">
    <location>
        <position position="57"/>
    </location>
</feature>
<dbReference type="CDD" id="cd06170">
    <property type="entry name" value="LuxR_C_like"/>
    <property type="match status" value="1"/>
</dbReference>
<dbReference type="RefSeq" id="WP_124752061.1">
    <property type="nucleotide sequence ID" value="NZ_RQYS01000042.1"/>
</dbReference>
<dbReference type="CDD" id="cd17535">
    <property type="entry name" value="REC_NarL-like"/>
    <property type="match status" value="1"/>
</dbReference>
<evidence type="ECO:0000256" key="2">
    <source>
        <dbReference type="ARBA" id="ARBA00023015"/>
    </source>
</evidence>
<evidence type="ECO:0000256" key="1">
    <source>
        <dbReference type="ARBA" id="ARBA00022553"/>
    </source>
</evidence>
<dbReference type="InterPro" id="IPR016032">
    <property type="entry name" value="Sig_transdc_resp-reg_C-effctor"/>
</dbReference>
<keyword evidence="3 8" id="KW-0238">DNA-binding</keyword>
<evidence type="ECO:0000259" key="6">
    <source>
        <dbReference type="PROSITE" id="PS50043"/>
    </source>
</evidence>
<dbReference type="Pfam" id="PF00196">
    <property type="entry name" value="GerE"/>
    <property type="match status" value="1"/>
</dbReference>
<dbReference type="GO" id="GO:0006355">
    <property type="term" value="P:regulation of DNA-templated transcription"/>
    <property type="evidence" value="ECO:0007669"/>
    <property type="project" value="InterPro"/>
</dbReference>
<dbReference type="PANTHER" id="PTHR43214:SF41">
    <property type="entry name" value="NITRATE_NITRITE RESPONSE REGULATOR PROTEIN NARP"/>
    <property type="match status" value="1"/>
</dbReference>
<dbReference type="GO" id="GO:0000160">
    <property type="term" value="P:phosphorelay signal transduction system"/>
    <property type="evidence" value="ECO:0007669"/>
    <property type="project" value="InterPro"/>
</dbReference>
<dbReference type="Gene3D" id="3.40.50.2300">
    <property type="match status" value="1"/>
</dbReference>
<evidence type="ECO:0000256" key="4">
    <source>
        <dbReference type="ARBA" id="ARBA00023163"/>
    </source>
</evidence>
<reference evidence="8 9" key="1">
    <citation type="submission" date="2018-11" db="EMBL/GenBank/DDBJ databases">
        <title>Genomes From Bacteria Associated with the Canine Oral Cavity: a Test Case for Automated Genome-Based Taxonomic Assignment.</title>
        <authorList>
            <person name="Coil D.A."/>
            <person name="Jospin G."/>
            <person name="Darling A.E."/>
            <person name="Wallis C."/>
            <person name="Davis I.J."/>
            <person name="Harris S."/>
            <person name="Eisen J.A."/>
            <person name="Holcombe L.J."/>
            <person name="O'Flynn C."/>
        </authorList>
    </citation>
    <scope>NUCLEOTIDE SEQUENCE [LARGE SCALE GENOMIC DNA]</scope>
    <source>
        <strain evidence="8 9">OH2617_COT-023</strain>
    </source>
</reference>
<dbReference type="EMBL" id="RQYS01000042">
    <property type="protein sequence ID" value="RRD59469.1"/>
    <property type="molecule type" value="Genomic_DNA"/>
</dbReference>
<proteinExistence type="predicted"/>
<dbReference type="InterPro" id="IPR000792">
    <property type="entry name" value="Tscrpt_reg_LuxR_C"/>
</dbReference>